<proteinExistence type="predicted"/>
<feature type="compositionally biased region" description="Polar residues" evidence="1">
    <location>
        <begin position="165"/>
        <end position="175"/>
    </location>
</feature>
<feature type="compositionally biased region" description="Low complexity" evidence="1">
    <location>
        <begin position="360"/>
        <end position="371"/>
    </location>
</feature>
<evidence type="ECO:0000313" key="3">
    <source>
        <dbReference type="Proteomes" id="UP000005237"/>
    </source>
</evidence>
<sequence length="840" mass="96456">MNNRSCYSEFEDVRMLKWVARKEGSEAPLGIALWQSYTDTYNSGHTPQSLNGRMRRQIIPNLYNYVRYLKTSDLASLYVMFSQRLDPDDRRRIKKYITRAREMRKERENQKNEDGDTTNMRSVSVQPHPERRQSIAKEKPTDDRDVFKRKTIGGEDSRSRLDSDGPSTSAAPPQSSKRRVIGEVSSTAEIHSDDDDSVVQKKNTRSVEKPDEEIQVISRNAVEVVSSTASFETTPSGKLEKNYNKSTNKNNSTVRSDGEEDEVVSTPKAKNQYSFDLDEDEDFLEPSYRKEDWSSKKKSNLRMQFSDDSDVDDLYVSSKITPMKVASTSTWHEQERLVIIEEADGEEEIADDDDYVSPATTPTQKTVPETTSYFGFADDDDEDYEEPLNRVQAATIVAEVIVLDEDVTDPDPDPVVPEKKSPEKAQKLDEDSEKTPKKTNMTVEIEKEVKETSEKTLKISKKTPEIEKIAREKSEKSLKISKKTAEIEKEVMETSEKSLKKSKKTAEIEKTVKETSGKTLKISKKTAEIEKEVEKEAEKDDEEEDLLQKKSKKSKKPLDEEKTLKKSKKPTLEEEEEAPSTSKKSNKHIEEEIDSKKKKSKKPEEEYIEKKSKKSKESAQEEDEKRPKRAADEMEAAVKISPPKKVARRTSSERDDAAEMSEVDKAVLEFSSHKKSKHKRKPTSPQKALPVESEDDDLADRIMATIKEREDAQRTAEANASSMQGEGEPARDEDLLKTPNDSRYVACRDLAPKDDRIDYHWVLDKSGRRRWIQKPKNMRQCSDPNSSSKSPRKKRRKMGFANRPKRRRRSRKSENKRPDPGEEKGEEEEEKEEEEEEDLV</sequence>
<feature type="region of interest" description="Disordered" evidence="1">
    <location>
        <begin position="342"/>
        <end position="383"/>
    </location>
</feature>
<accession>A0A8R1E7B0</accession>
<name>A0A8R1E7B0_CAEJA</name>
<feature type="compositionally biased region" description="Basic and acidic residues" evidence="1">
    <location>
        <begin position="488"/>
        <end position="516"/>
    </location>
</feature>
<reference evidence="3" key="1">
    <citation type="submission" date="2010-08" db="EMBL/GenBank/DDBJ databases">
        <authorList>
            <consortium name="Caenorhabditis japonica Sequencing Consortium"/>
            <person name="Wilson R.K."/>
        </authorList>
    </citation>
    <scope>NUCLEOTIDE SEQUENCE [LARGE SCALE GENOMIC DNA]</scope>
    <source>
        <strain evidence="3">DF5081</strain>
    </source>
</reference>
<feature type="compositionally biased region" description="Basic and acidic residues" evidence="1">
    <location>
        <begin position="128"/>
        <end position="163"/>
    </location>
</feature>
<organism evidence="2 3">
    <name type="scientific">Caenorhabditis japonica</name>
    <dbReference type="NCBI Taxonomy" id="281687"/>
    <lineage>
        <taxon>Eukaryota</taxon>
        <taxon>Metazoa</taxon>
        <taxon>Ecdysozoa</taxon>
        <taxon>Nematoda</taxon>
        <taxon>Chromadorea</taxon>
        <taxon>Rhabditida</taxon>
        <taxon>Rhabditina</taxon>
        <taxon>Rhabditomorpha</taxon>
        <taxon>Rhabditoidea</taxon>
        <taxon>Rhabditidae</taxon>
        <taxon>Peloderinae</taxon>
        <taxon>Caenorhabditis</taxon>
    </lineage>
</organism>
<feature type="compositionally biased region" description="Low complexity" evidence="1">
    <location>
        <begin position="244"/>
        <end position="253"/>
    </location>
</feature>
<feature type="region of interest" description="Disordered" evidence="1">
    <location>
        <begin position="226"/>
        <end position="281"/>
    </location>
</feature>
<feature type="compositionally biased region" description="Polar residues" evidence="1">
    <location>
        <begin position="226"/>
        <end position="236"/>
    </location>
</feature>
<feature type="compositionally biased region" description="Basic residues" evidence="1">
    <location>
        <begin position="790"/>
        <end position="811"/>
    </location>
</feature>
<dbReference type="AlphaFoldDB" id="A0A8R1E7B0"/>
<keyword evidence="3" id="KW-1185">Reference proteome</keyword>
<feature type="region of interest" description="Disordered" evidence="1">
    <location>
        <begin position="101"/>
        <end position="212"/>
    </location>
</feature>
<evidence type="ECO:0000256" key="1">
    <source>
        <dbReference type="SAM" id="MobiDB-lite"/>
    </source>
</evidence>
<feature type="compositionally biased region" description="Basic residues" evidence="1">
    <location>
        <begin position="767"/>
        <end position="777"/>
    </location>
</feature>
<feature type="compositionally biased region" description="Acidic residues" evidence="1">
    <location>
        <begin position="824"/>
        <end position="840"/>
    </location>
</feature>
<protein>
    <submittedName>
        <fullName evidence="2">Uncharacterized protein</fullName>
    </submittedName>
</protein>
<feature type="compositionally biased region" description="Basic and acidic residues" evidence="1">
    <location>
        <begin position="416"/>
        <end position="436"/>
    </location>
</feature>
<dbReference type="Proteomes" id="UP000005237">
    <property type="component" value="Unassembled WGS sequence"/>
</dbReference>
<dbReference type="EnsemblMetazoa" id="CJA27581.1">
    <property type="protein sequence ID" value="CJA27581.1"/>
    <property type="gene ID" value="WBGene00183154"/>
</dbReference>
<feature type="compositionally biased region" description="Basic and acidic residues" evidence="1">
    <location>
        <begin position="812"/>
        <end position="823"/>
    </location>
</feature>
<feature type="compositionally biased region" description="Basic residues" evidence="1">
    <location>
        <begin position="673"/>
        <end position="682"/>
    </location>
</feature>
<feature type="compositionally biased region" description="Basic and acidic residues" evidence="1">
    <location>
        <begin position="650"/>
        <end position="667"/>
    </location>
</feature>
<reference evidence="2" key="2">
    <citation type="submission" date="2022-06" db="UniProtKB">
        <authorList>
            <consortium name="EnsemblMetazoa"/>
        </authorList>
    </citation>
    <scope>IDENTIFICATION</scope>
    <source>
        <strain evidence="2">DF5081</strain>
    </source>
</reference>
<feature type="region of interest" description="Disordered" evidence="1">
    <location>
        <begin position="404"/>
        <end position="441"/>
    </location>
</feature>
<evidence type="ECO:0000313" key="2">
    <source>
        <dbReference type="EnsemblMetazoa" id="CJA27581.1"/>
    </source>
</evidence>
<feature type="region of interest" description="Disordered" evidence="1">
    <location>
        <begin position="488"/>
        <end position="743"/>
    </location>
</feature>
<feature type="compositionally biased region" description="Acidic residues" evidence="1">
    <location>
        <begin position="342"/>
        <end position="355"/>
    </location>
</feature>
<feature type="compositionally biased region" description="Basic and acidic residues" evidence="1">
    <location>
        <begin position="525"/>
        <end position="538"/>
    </location>
</feature>
<feature type="compositionally biased region" description="Basic and acidic residues" evidence="1">
    <location>
        <begin position="101"/>
        <end position="114"/>
    </location>
</feature>
<feature type="compositionally biased region" description="Basic and acidic residues" evidence="1">
    <location>
        <begin position="602"/>
        <end position="632"/>
    </location>
</feature>
<feature type="region of interest" description="Disordered" evidence="1">
    <location>
        <begin position="764"/>
        <end position="840"/>
    </location>
</feature>